<accession>A0A8S3XY34</accession>
<protein>
    <submittedName>
        <fullName evidence="2">(apollo) hypothetical protein</fullName>
    </submittedName>
</protein>
<evidence type="ECO:0000313" key="2">
    <source>
        <dbReference type="EMBL" id="CAG5047382.1"/>
    </source>
</evidence>
<keyword evidence="3" id="KW-1185">Reference proteome</keyword>
<proteinExistence type="predicted"/>
<organism evidence="2 3">
    <name type="scientific">Parnassius apollo</name>
    <name type="common">Apollo butterfly</name>
    <name type="synonym">Papilio apollo</name>
    <dbReference type="NCBI Taxonomy" id="110799"/>
    <lineage>
        <taxon>Eukaryota</taxon>
        <taxon>Metazoa</taxon>
        <taxon>Ecdysozoa</taxon>
        <taxon>Arthropoda</taxon>
        <taxon>Hexapoda</taxon>
        <taxon>Insecta</taxon>
        <taxon>Pterygota</taxon>
        <taxon>Neoptera</taxon>
        <taxon>Endopterygota</taxon>
        <taxon>Lepidoptera</taxon>
        <taxon>Glossata</taxon>
        <taxon>Ditrysia</taxon>
        <taxon>Papilionoidea</taxon>
        <taxon>Papilionidae</taxon>
        <taxon>Parnassiinae</taxon>
        <taxon>Parnassini</taxon>
        <taxon>Parnassius</taxon>
        <taxon>Parnassius</taxon>
    </lineage>
</organism>
<dbReference type="PANTHER" id="PTHR33327">
    <property type="entry name" value="ENDONUCLEASE"/>
    <property type="match status" value="1"/>
</dbReference>
<dbReference type="EMBL" id="CAJQZP010001449">
    <property type="protein sequence ID" value="CAG5047382.1"/>
    <property type="molecule type" value="Genomic_DNA"/>
</dbReference>
<dbReference type="InterPro" id="IPR055469">
    <property type="entry name" value="DUF7041"/>
</dbReference>
<dbReference type="Proteomes" id="UP000691718">
    <property type="component" value="Unassembled WGS sequence"/>
</dbReference>
<dbReference type="OrthoDB" id="6260718at2759"/>
<dbReference type="PANTHER" id="PTHR33327:SF3">
    <property type="entry name" value="RNA-DIRECTED DNA POLYMERASE"/>
    <property type="match status" value="1"/>
</dbReference>
<name>A0A8S3XY34_PARAO</name>
<comment type="caution">
    <text evidence="2">The sequence shown here is derived from an EMBL/GenBank/DDBJ whole genome shotgun (WGS) entry which is preliminary data.</text>
</comment>
<evidence type="ECO:0000259" key="1">
    <source>
        <dbReference type="Pfam" id="PF23055"/>
    </source>
</evidence>
<dbReference type="AlphaFoldDB" id="A0A8S3XY34"/>
<dbReference type="Pfam" id="PF23055">
    <property type="entry name" value="DUF7041"/>
    <property type="match status" value="1"/>
</dbReference>
<reference evidence="2" key="1">
    <citation type="submission" date="2021-04" db="EMBL/GenBank/DDBJ databases">
        <authorList>
            <person name="Tunstrom K."/>
        </authorList>
    </citation>
    <scope>NUCLEOTIDE SEQUENCE</scope>
</reference>
<gene>
    <name evidence="2" type="ORF">PAPOLLO_LOCUS23901</name>
</gene>
<evidence type="ECO:0000313" key="3">
    <source>
        <dbReference type="Proteomes" id="UP000691718"/>
    </source>
</evidence>
<feature type="domain" description="DUF7041" evidence="1">
    <location>
        <begin position="33"/>
        <end position="102"/>
    </location>
</feature>
<sequence>MAKTNDTNKAGESSAYGVESFTPSDICRVGVRLPPFWPEEPGVWFAQIEGNFAFSGIKDDDTKYLYVISQLDHRYAAEVKDIIVSPPEKGKYEKLKTELIKR</sequence>